<dbReference type="AlphaFoldDB" id="M4BWK4"/>
<keyword evidence="2" id="KW-1185">Reference proteome</keyword>
<reference evidence="2" key="1">
    <citation type="journal article" date="2010" name="Science">
        <title>Signatures of adaptation to obligate biotrophy in the Hyaloperonospora arabidopsidis genome.</title>
        <authorList>
            <person name="Baxter L."/>
            <person name="Tripathy S."/>
            <person name="Ishaque N."/>
            <person name="Boot N."/>
            <person name="Cabral A."/>
            <person name="Kemen E."/>
            <person name="Thines M."/>
            <person name="Ah-Fong A."/>
            <person name="Anderson R."/>
            <person name="Badejoko W."/>
            <person name="Bittner-Eddy P."/>
            <person name="Boore J.L."/>
            <person name="Chibucos M.C."/>
            <person name="Coates M."/>
            <person name="Dehal P."/>
            <person name="Delehaunty K."/>
            <person name="Dong S."/>
            <person name="Downton P."/>
            <person name="Dumas B."/>
            <person name="Fabro G."/>
            <person name="Fronick C."/>
            <person name="Fuerstenberg S.I."/>
            <person name="Fulton L."/>
            <person name="Gaulin E."/>
            <person name="Govers F."/>
            <person name="Hughes L."/>
            <person name="Humphray S."/>
            <person name="Jiang R.H."/>
            <person name="Judelson H."/>
            <person name="Kamoun S."/>
            <person name="Kyung K."/>
            <person name="Meijer H."/>
            <person name="Minx P."/>
            <person name="Morris P."/>
            <person name="Nelson J."/>
            <person name="Phuntumart V."/>
            <person name="Qutob D."/>
            <person name="Rehmany A."/>
            <person name="Rougon-Cardoso A."/>
            <person name="Ryden P."/>
            <person name="Torto-Alalibo T."/>
            <person name="Studholme D."/>
            <person name="Wang Y."/>
            <person name="Win J."/>
            <person name="Wood J."/>
            <person name="Clifton S.W."/>
            <person name="Rogers J."/>
            <person name="Van den Ackerveken G."/>
            <person name="Jones J.D."/>
            <person name="McDowell J.M."/>
            <person name="Beynon J."/>
            <person name="Tyler B.M."/>
        </authorList>
    </citation>
    <scope>NUCLEOTIDE SEQUENCE [LARGE SCALE GENOMIC DNA]</scope>
    <source>
        <strain evidence="2">Emoy2</strain>
    </source>
</reference>
<dbReference type="VEuPathDB" id="FungiDB:HpaG810905"/>
<dbReference type="InParanoid" id="M4BWK4"/>
<name>M4BWK4_HYAAE</name>
<organism evidence="1 2">
    <name type="scientific">Hyaloperonospora arabidopsidis (strain Emoy2)</name>
    <name type="common">Downy mildew agent</name>
    <name type="synonym">Peronospora arabidopsidis</name>
    <dbReference type="NCBI Taxonomy" id="559515"/>
    <lineage>
        <taxon>Eukaryota</taxon>
        <taxon>Sar</taxon>
        <taxon>Stramenopiles</taxon>
        <taxon>Oomycota</taxon>
        <taxon>Peronosporomycetes</taxon>
        <taxon>Peronosporales</taxon>
        <taxon>Peronosporaceae</taxon>
        <taxon>Hyaloperonospora</taxon>
    </lineage>
</organism>
<reference evidence="1" key="2">
    <citation type="submission" date="2015-06" db="UniProtKB">
        <authorList>
            <consortium name="EnsemblProtists"/>
        </authorList>
    </citation>
    <scope>IDENTIFICATION</scope>
    <source>
        <strain evidence="1">Emoy2</strain>
    </source>
</reference>
<dbReference type="EnsemblProtists" id="HpaT810905">
    <property type="protein sequence ID" value="HpaP810905"/>
    <property type="gene ID" value="HpaG810905"/>
</dbReference>
<dbReference type="OMA" id="DTYYYVL"/>
<accession>M4BWK4</accession>
<sequence length="459" mass="51139">MTLYPLCSTTASSCDLAACVRSYTSSGKLSIVVESELLPPRKGARIGSVWSHRLGPIRWWKLLAHYHFNLSVAISSVKNRDQTVKLSEMVVLRFSASKVALVTGLHDFGDVVEELLECVYQNQEELLASDAAQLQLRLVSKDEELELLMRKSGAAAALQLRAALRWAQDRSTPARVGAAQRLLAGVDKRLAEAHKGKKLASEEAQEVRKLLAEKIHTSVGTRNETLALQAYERQTGSKVRLTNEHFYFLTFPSPPAGTKSAEGAEEEACVDYSLLAAQSRRTVIHKRRKAKRPSECTTAYLTKKEERSPDGYFSICGMVDGVTDALTISADDEWELTPVVVEVKNRMRAFRNPLPLYDHIQLAVYMKMLEVEHGELVQCIHSTTSHPTIQVSRVSLGVAPLCLPASVKGDLWTEVIIPRLYAFTATVHKLRSEELLRLAFLNGNREERLAIVRATCNFL</sequence>
<dbReference type="EMBL" id="JH598005">
    <property type="status" value="NOT_ANNOTATED_CDS"/>
    <property type="molecule type" value="Genomic_DNA"/>
</dbReference>
<proteinExistence type="predicted"/>
<dbReference type="eggNOG" id="ENOG502QVE4">
    <property type="taxonomic scope" value="Eukaryota"/>
</dbReference>
<protein>
    <submittedName>
        <fullName evidence="1">Uncharacterized protein</fullName>
    </submittedName>
</protein>
<dbReference type="HOGENOM" id="CLU_680598_0_0_1"/>
<evidence type="ECO:0000313" key="2">
    <source>
        <dbReference type="Proteomes" id="UP000011713"/>
    </source>
</evidence>
<evidence type="ECO:0000313" key="1">
    <source>
        <dbReference type="EnsemblProtists" id="HpaP810905"/>
    </source>
</evidence>
<dbReference type="Proteomes" id="UP000011713">
    <property type="component" value="Unassembled WGS sequence"/>
</dbReference>